<comment type="subcellular location">
    <subcellularLocation>
        <location evidence="1">Secreted</location>
    </subcellularLocation>
</comment>
<keyword evidence="5" id="KW-0175">Coiled coil</keyword>
<keyword evidence="7" id="KW-0472">Membrane</keyword>
<evidence type="ECO:0000256" key="7">
    <source>
        <dbReference type="SAM" id="Phobius"/>
    </source>
</evidence>
<evidence type="ECO:0000313" key="8">
    <source>
        <dbReference type="EMBL" id="KAK0401055.1"/>
    </source>
</evidence>
<evidence type="ECO:0000256" key="2">
    <source>
        <dbReference type="ARBA" id="ARBA00006648"/>
    </source>
</evidence>
<keyword evidence="6" id="KW-0446">Lipid-binding</keyword>
<evidence type="ECO:0008006" key="10">
    <source>
        <dbReference type="Google" id="ProtNLM"/>
    </source>
</evidence>
<dbReference type="Proteomes" id="UP001175271">
    <property type="component" value="Unassembled WGS sequence"/>
</dbReference>
<accession>A0AA39H8J0</accession>
<reference evidence="8" key="1">
    <citation type="submission" date="2023-06" db="EMBL/GenBank/DDBJ databases">
        <title>Genomic analysis of the entomopathogenic nematode Steinernema hermaphroditum.</title>
        <authorList>
            <person name="Schwarz E.M."/>
            <person name="Heppert J.K."/>
            <person name="Baniya A."/>
            <person name="Schwartz H.T."/>
            <person name="Tan C.-H."/>
            <person name="Antoshechkin I."/>
            <person name="Sternberg P.W."/>
            <person name="Goodrich-Blair H."/>
            <person name="Dillman A.R."/>
        </authorList>
    </citation>
    <scope>NUCLEOTIDE SEQUENCE</scope>
    <source>
        <strain evidence="8">PS9179</strain>
        <tissue evidence="8">Whole animal</tissue>
    </source>
</reference>
<evidence type="ECO:0000256" key="4">
    <source>
        <dbReference type="ARBA" id="ARBA00022729"/>
    </source>
</evidence>
<dbReference type="GO" id="GO:0008289">
    <property type="term" value="F:lipid binding"/>
    <property type="evidence" value="ECO:0007669"/>
    <property type="project" value="UniProtKB-KW"/>
</dbReference>
<gene>
    <name evidence="8" type="ORF">QR680_015574</name>
</gene>
<keyword evidence="4" id="KW-0732">Signal</keyword>
<evidence type="ECO:0000256" key="1">
    <source>
        <dbReference type="ARBA" id="ARBA00004613"/>
    </source>
</evidence>
<proteinExistence type="inferred from homology"/>
<dbReference type="CDD" id="cd00637">
    <property type="entry name" value="7tm_classA_rhodopsin-like"/>
    <property type="match status" value="1"/>
</dbReference>
<name>A0AA39H8J0_9BILA</name>
<keyword evidence="9" id="KW-1185">Reference proteome</keyword>
<keyword evidence="7" id="KW-0812">Transmembrane</keyword>
<sequence>MTDAFRWRKFPYNSDQLNYLPTRSATNMSSELIYGAIATGVALINIPVIAIIITSPALKNCKELLLVGGICAVDTFLALANAVCIVDRLLSFPADSGDKIIQMDCFFRYYVVAFFYANLLVGIMTLLVSIERFIAVFFPLQYLVSYTRNKGVLMMLGFIPTRYYDFIVSLTKKDVDDLVDHKTKIFVDDASKVIDDIKKISPVAAEKAEKFHDDIYKQLEGLSHEAKQFVVDTMRDMTSVHDLKPHQAGCYRKCMKELLKKIKVAQKKPELMDEIGAVFHNIKDYWEDEKVKEFLEENLGKDPQKVVEFLEPDVPTPEKP</sequence>
<dbReference type="InterPro" id="IPR008632">
    <property type="entry name" value="Gp-FAR-1"/>
</dbReference>
<dbReference type="Gene3D" id="1.20.1070.10">
    <property type="entry name" value="Rhodopsin 7-helix transmembrane proteins"/>
    <property type="match status" value="1"/>
</dbReference>
<evidence type="ECO:0000256" key="5">
    <source>
        <dbReference type="ARBA" id="ARBA00023054"/>
    </source>
</evidence>
<dbReference type="SUPFAM" id="SSF81321">
    <property type="entry name" value="Family A G protein-coupled receptor-like"/>
    <property type="match status" value="1"/>
</dbReference>
<dbReference type="Gene3D" id="1.20.120.1100">
    <property type="match status" value="1"/>
</dbReference>
<feature type="transmembrane region" description="Helical" evidence="7">
    <location>
        <begin position="32"/>
        <end position="53"/>
    </location>
</feature>
<evidence type="ECO:0000313" key="9">
    <source>
        <dbReference type="Proteomes" id="UP001175271"/>
    </source>
</evidence>
<organism evidence="8 9">
    <name type="scientific">Steinernema hermaphroditum</name>
    <dbReference type="NCBI Taxonomy" id="289476"/>
    <lineage>
        <taxon>Eukaryota</taxon>
        <taxon>Metazoa</taxon>
        <taxon>Ecdysozoa</taxon>
        <taxon>Nematoda</taxon>
        <taxon>Chromadorea</taxon>
        <taxon>Rhabditida</taxon>
        <taxon>Tylenchina</taxon>
        <taxon>Panagrolaimomorpha</taxon>
        <taxon>Strongyloidoidea</taxon>
        <taxon>Steinernematidae</taxon>
        <taxon>Steinernema</taxon>
    </lineage>
</organism>
<comment type="caution">
    <text evidence="8">The sequence shown here is derived from an EMBL/GenBank/DDBJ whole genome shotgun (WGS) entry which is preliminary data.</text>
</comment>
<evidence type="ECO:0000256" key="3">
    <source>
        <dbReference type="ARBA" id="ARBA00022525"/>
    </source>
</evidence>
<comment type="similarity">
    <text evidence="2">Belongs to the fatty-acid and retinol-binding protein (FARBP) family.</text>
</comment>
<protein>
    <recommendedName>
        <fullName evidence="10">G-protein coupled receptors family 1 profile domain-containing protein</fullName>
    </recommendedName>
</protein>
<keyword evidence="3" id="KW-0964">Secreted</keyword>
<dbReference type="AlphaFoldDB" id="A0AA39H8J0"/>
<dbReference type="Pfam" id="PF05823">
    <property type="entry name" value="Gp-FAR-1"/>
    <property type="match status" value="1"/>
</dbReference>
<dbReference type="EMBL" id="JAUCMV010000004">
    <property type="protein sequence ID" value="KAK0401055.1"/>
    <property type="molecule type" value="Genomic_DNA"/>
</dbReference>
<feature type="transmembrane region" description="Helical" evidence="7">
    <location>
        <begin position="65"/>
        <end position="86"/>
    </location>
</feature>
<feature type="transmembrane region" description="Helical" evidence="7">
    <location>
        <begin position="107"/>
        <end position="130"/>
    </location>
</feature>
<keyword evidence="7" id="KW-1133">Transmembrane helix</keyword>
<dbReference type="GO" id="GO:0005576">
    <property type="term" value="C:extracellular region"/>
    <property type="evidence" value="ECO:0007669"/>
    <property type="project" value="UniProtKB-SubCell"/>
</dbReference>
<evidence type="ECO:0000256" key="6">
    <source>
        <dbReference type="ARBA" id="ARBA00023121"/>
    </source>
</evidence>